<name>A0A2Z7CSM5_9LAMI</name>
<keyword evidence="2" id="KW-1185">Reference proteome</keyword>
<dbReference type="EMBL" id="KQ992550">
    <property type="protein sequence ID" value="KZV50102.1"/>
    <property type="molecule type" value="Genomic_DNA"/>
</dbReference>
<accession>A0A2Z7CSM5</accession>
<dbReference type="Proteomes" id="UP000250235">
    <property type="component" value="Unassembled WGS sequence"/>
</dbReference>
<sequence>MLGECIGFLYILVFRTALDSCGVLLGSRQTWRVEKYWLVTSDLALVDASIFDLSSALLVVYIDLSYDALGRKLDKLE</sequence>
<organism evidence="1 2">
    <name type="scientific">Dorcoceras hygrometricum</name>
    <dbReference type="NCBI Taxonomy" id="472368"/>
    <lineage>
        <taxon>Eukaryota</taxon>
        <taxon>Viridiplantae</taxon>
        <taxon>Streptophyta</taxon>
        <taxon>Embryophyta</taxon>
        <taxon>Tracheophyta</taxon>
        <taxon>Spermatophyta</taxon>
        <taxon>Magnoliopsida</taxon>
        <taxon>eudicotyledons</taxon>
        <taxon>Gunneridae</taxon>
        <taxon>Pentapetalae</taxon>
        <taxon>asterids</taxon>
        <taxon>lamiids</taxon>
        <taxon>Lamiales</taxon>
        <taxon>Gesneriaceae</taxon>
        <taxon>Didymocarpoideae</taxon>
        <taxon>Trichosporeae</taxon>
        <taxon>Loxocarpinae</taxon>
        <taxon>Dorcoceras</taxon>
    </lineage>
</organism>
<protein>
    <submittedName>
        <fullName evidence="1">Uncharacterized protein</fullName>
    </submittedName>
</protein>
<reference evidence="1 2" key="1">
    <citation type="journal article" date="2015" name="Proc. Natl. Acad. Sci. U.S.A.">
        <title>The resurrection genome of Boea hygrometrica: A blueprint for survival of dehydration.</title>
        <authorList>
            <person name="Xiao L."/>
            <person name="Yang G."/>
            <person name="Zhang L."/>
            <person name="Yang X."/>
            <person name="Zhao S."/>
            <person name="Ji Z."/>
            <person name="Zhou Q."/>
            <person name="Hu M."/>
            <person name="Wang Y."/>
            <person name="Chen M."/>
            <person name="Xu Y."/>
            <person name="Jin H."/>
            <person name="Xiao X."/>
            <person name="Hu G."/>
            <person name="Bao F."/>
            <person name="Hu Y."/>
            <person name="Wan P."/>
            <person name="Li L."/>
            <person name="Deng X."/>
            <person name="Kuang T."/>
            <person name="Xiang C."/>
            <person name="Zhu J.K."/>
            <person name="Oliver M.J."/>
            <person name="He Y."/>
        </authorList>
    </citation>
    <scope>NUCLEOTIDE SEQUENCE [LARGE SCALE GENOMIC DNA]</scope>
    <source>
        <strain evidence="2">cv. XS01</strain>
    </source>
</reference>
<evidence type="ECO:0000313" key="1">
    <source>
        <dbReference type="EMBL" id="KZV50102.1"/>
    </source>
</evidence>
<proteinExistence type="predicted"/>
<gene>
    <name evidence="1" type="ORF">F511_26831</name>
</gene>
<evidence type="ECO:0000313" key="2">
    <source>
        <dbReference type="Proteomes" id="UP000250235"/>
    </source>
</evidence>
<dbReference type="AlphaFoldDB" id="A0A2Z7CSM5"/>